<organism evidence="1">
    <name type="scientific">Solibacter usitatus (strain Ellin6076)</name>
    <dbReference type="NCBI Taxonomy" id="234267"/>
    <lineage>
        <taxon>Bacteria</taxon>
        <taxon>Pseudomonadati</taxon>
        <taxon>Acidobacteriota</taxon>
        <taxon>Terriglobia</taxon>
        <taxon>Bryobacterales</taxon>
        <taxon>Solibacteraceae</taxon>
        <taxon>Candidatus Solibacter</taxon>
    </lineage>
</organism>
<sequence length="83" mass="9520" precursor="true">MTSWKNLASVSVIWLSLTRSATHDPLTHFFGVVHRVQRVFSESLRGCLALRSLVLAHYSCLSWVKRVVKDGLAHSCWHPYLWA</sequence>
<reference evidence="1" key="1">
    <citation type="submission" date="2006-10" db="EMBL/GenBank/DDBJ databases">
        <title>Complete sequence of Solibacter usitatus Ellin6076.</title>
        <authorList>
            <consortium name="US DOE Joint Genome Institute"/>
            <person name="Copeland A."/>
            <person name="Lucas S."/>
            <person name="Lapidus A."/>
            <person name="Barry K."/>
            <person name="Detter J.C."/>
            <person name="Glavina del Rio T."/>
            <person name="Hammon N."/>
            <person name="Israni S."/>
            <person name="Dalin E."/>
            <person name="Tice H."/>
            <person name="Pitluck S."/>
            <person name="Thompson L.S."/>
            <person name="Brettin T."/>
            <person name="Bruce D."/>
            <person name="Han C."/>
            <person name="Tapia R."/>
            <person name="Gilna P."/>
            <person name="Schmutz J."/>
            <person name="Larimer F."/>
            <person name="Land M."/>
            <person name="Hauser L."/>
            <person name="Kyrpides N."/>
            <person name="Mikhailova N."/>
            <person name="Janssen P.H."/>
            <person name="Kuske C.R."/>
            <person name="Richardson P."/>
        </authorList>
    </citation>
    <scope>NUCLEOTIDE SEQUENCE</scope>
    <source>
        <strain evidence="1">Ellin6076</strain>
    </source>
</reference>
<dbReference type="InParanoid" id="Q01TS3"/>
<gene>
    <name evidence="1" type="ordered locus">Acid_6007</name>
</gene>
<dbReference type="HOGENOM" id="CLU_2540809_0_0_0"/>
<name>Q01TS3_SOLUE</name>
<dbReference type="AlphaFoldDB" id="Q01TS3"/>
<accession>Q01TS3</accession>
<evidence type="ECO:0000313" key="1">
    <source>
        <dbReference type="EMBL" id="ABJ86947.1"/>
    </source>
</evidence>
<protein>
    <submittedName>
        <fullName evidence="1">Uncharacterized protein</fullName>
    </submittedName>
</protein>
<proteinExistence type="predicted"/>
<dbReference type="EMBL" id="CP000473">
    <property type="protein sequence ID" value="ABJ86947.1"/>
    <property type="molecule type" value="Genomic_DNA"/>
</dbReference>
<dbReference type="KEGG" id="sus:Acid_6007"/>